<keyword evidence="1" id="KW-0732">Signal</keyword>
<keyword evidence="2" id="KW-1185">Reference proteome</keyword>
<evidence type="ECO:0000256" key="1">
    <source>
        <dbReference type="SAM" id="SignalP"/>
    </source>
</evidence>
<evidence type="ECO:0000313" key="4">
    <source>
        <dbReference type="WBParaSite" id="SRDH1_88590.2"/>
    </source>
</evidence>
<organism evidence="2 4">
    <name type="scientific">Schistosoma rodhaini</name>
    <dbReference type="NCBI Taxonomy" id="6188"/>
    <lineage>
        <taxon>Eukaryota</taxon>
        <taxon>Metazoa</taxon>
        <taxon>Spiralia</taxon>
        <taxon>Lophotrochozoa</taxon>
        <taxon>Platyhelminthes</taxon>
        <taxon>Trematoda</taxon>
        <taxon>Digenea</taxon>
        <taxon>Strigeidida</taxon>
        <taxon>Schistosomatoidea</taxon>
        <taxon>Schistosomatidae</taxon>
        <taxon>Schistosoma</taxon>
    </lineage>
</organism>
<dbReference type="AlphaFoldDB" id="A0AA85GAS8"/>
<dbReference type="WBParaSite" id="SRDH1_88590.1">
    <property type="protein sequence ID" value="SRDH1_88590.1"/>
    <property type="gene ID" value="SRDH1_88590"/>
</dbReference>
<feature type="signal peptide" evidence="1">
    <location>
        <begin position="1"/>
        <end position="20"/>
    </location>
</feature>
<evidence type="ECO:0000313" key="2">
    <source>
        <dbReference type="Proteomes" id="UP000050792"/>
    </source>
</evidence>
<reference evidence="3 4" key="2">
    <citation type="submission" date="2023-11" db="UniProtKB">
        <authorList>
            <consortium name="WormBaseParasite"/>
        </authorList>
    </citation>
    <scope>IDENTIFICATION</scope>
</reference>
<dbReference type="Proteomes" id="UP000050792">
    <property type="component" value="Unassembled WGS sequence"/>
</dbReference>
<sequence length="133" mass="15528">MVTKHIFTSFSVLFILVVYSDVVENAVIKRMFMSNEIPGNMPTMYNNEGINYYQLQNIISSVQSLLQDYIQCKMSRGRESYGYMGYNQIGSSRPSYYEQYADYPMYTNYQSTDQPYSIPESIGSTDSPFMYYQ</sequence>
<accession>A0AA85GAS8</accession>
<dbReference type="WBParaSite" id="SRDH1_88590.2">
    <property type="protein sequence ID" value="SRDH1_88590.2"/>
    <property type="gene ID" value="SRDH1_88590"/>
</dbReference>
<feature type="chain" id="PRO_5044704786" evidence="1">
    <location>
        <begin position="21"/>
        <end position="133"/>
    </location>
</feature>
<protein>
    <submittedName>
        <fullName evidence="3 4">Uncharacterized protein</fullName>
    </submittedName>
</protein>
<name>A0AA85GAS8_9TREM</name>
<evidence type="ECO:0000313" key="3">
    <source>
        <dbReference type="WBParaSite" id="SRDH1_88590.1"/>
    </source>
</evidence>
<proteinExistence type="predicted"/>
<reference evidence="2" key="1">
    <citation type="submission" date="2022-06" db="EMBL/GenBank/DDBJ databases">
        <authorList>
            <person name="Berger JAMES D."/>
            <person name="Berger JAMES D."/>
        </authorList>
    </citation>
    <scope>NUCLEOTIDE SEQUENCE [LARGE SCALE GENOMIC DNA]</scope>
</reference>